<keyword evidence="3" id="KW-1185">Reference proteome</keyword>
<dbReference type="RefSeq" id="WP_264790843.1">
    <property type="nucleotide sequence ID" value="NZ_AP026867.1"/>
</dbReference>
<gene>
    <name evidence="2" type="ORF">AsAng_0001490</name>
</gene>
<reference evidence="2" key="1">
    <citation type="submission" date="2022-09" db="EMBL/GenBank/DDBJ databases">
        <title>Aureispira anguillicida sp. nov., isolated from Leptocephalus of Japanese eel Anguilla japonica.</title>
        <authorList>
            <person name="Yuasa K."/>
            <person name="Mekata T."/>
            <person name="Ikunari K."/>
        </authorList>
    </citation>
    <scope>NUCLEOTIDE SEQUENCE</scope>
    <source>
        <strain evidence="2">EL160426</strain>
    </source>
</reference>
<dbReference type="Gene3D" id="3.30.9.10">
    <property type="entry name" value="D-Amino Acid Oxidase, subunit A, domain 2"/>
    <property type="match status" value="1"/>
</dbReference>
<dbReference type="InterPro" id="IPR002938">
    <property type="entry name" value="FAD-bd"/>
</dbReference>
<dbReference type="Pfam" id="PF01494">
    <property type="entry name" value="FAD_binding_3"/>
    <property type="match status" value="1"/>
</dbReference>
<dbReference type="InterPro" id="IPR036188">
    <property type="entry name" value="FAD/NAD-bd_sf"/>
</dbReference>
<accession>A0A915YAR3</accession>
<dbReference type="GO" id="GO:0071949">
    <property type="term" value="F:FAD binding"/>
    <property type="evidence" value="ECO:0007669"/>
    <property type="project" value="InterPro"/>
</dbReference>
<dbReference type="PANTHER" id="PTHR46865:SF8">
    <property type="entry name" value="POSSIBLE OXIDOREDUCTASE"/>
    <property type="match status" value="1"/>
</dbReference>
<dbReference type="KEGG" id="aup:AsAng_0001490"/>
<dbReference type="SUPFAM" id="SSF51905">
    <property type="entry name" value="FAD/NAD(P)-binding domain"/>
    <property type="match status" value="1"/>
</dbReference>
<evidence type="ECO:0000313" key="3">
    <source>
        <dbReference type="Proteomes" id="UP001060919"/>
    </source>
</evidence>
<dbReference type="InterPro" id="IPR051704">
    <property type="entry name" value="FAD_aromatic-hydroxylase"/>
</dbReference>
<dbReference type="PANTHER" id="PTHR46865">
    <property type="entry name" value="OXIDOREDUCTASE-RELATED"/>
    <property type="match status" value="1"/>
</dbReference>
<feature type="domain" description="FAD-binding" evidence="1">
    <location>
        <begin position="5"/>
        <end position="323"/>
    </location>
</feature>
<evidence type="ECO:0000313" key="2">
    <source>
        <dbReference type="EMBL" id="BDS09451.1"/>
    </source>
</evidence>
<dbReference type="GO" id="GO:0004497">
    <property type="term" value="F:monooxygenase activity"/>
    <property type="evidence" value="ECO:0007669"/>
    <property type="project" value="UniProtKB-KW"/>
</dbReference>
<organism evidence="2 3">
    <name type="scientific">Aureispira anguillae</name>
    <dbReference type="NCBI Taxonomy" id="2864201"/>
    <lineage>
        <taxon>Bacteria</taxon>
        <taxon>Pseudomonadati</taxon>
        <taxon>Bacteroidota</taxon>
        <taxon>Saprospiria</taxon>
        <taxon>Saprospirales</taxon>
        <taxon>Saprospiraceae</taxon>
        <taxon>Aureispira</taxon>
    </lineage>
</organism>
<keyword evidence="2" id="KW-0560">Oxidoreductase</keyword>
<protein>
    <submittedName>
        <fullName evidence="2">FAD-dependent monooxygenase</fullName>
    </submittedName>
</protein>
<dbReference type="Proteomes" id="UP001060919">
    <property type="component" value="Chromosome"/>
</dbReference>
<evidence type="ECO:0000259" key="1">
    <source>
        <dbReference type="Pfam" id="PF01494"/>
    </source>
</evidence>
<proteinExistence type="predicted"/>
<sequence>MKNKKVLISGAGIAGLTLAFFLQKNGFEPIVIEKASGLRDGGYMIDFFSSGVHVIEQMGLLDTLKERDHGSSIVRQYTDKGKKSMTLDISAFRTAQKGKLFNFLRTDLVDILYQTIKDKVEIRYNTSLKAVQEHPTGVEVTFEDGKTEQFDLLVGADGIHSNTRKLVFSEDEVEQFFLGYYVAGIEHNTPLNIKEHEVLAMTIPNKQIMTYTTDYHTEACNTSIFVLKRAEKLPMMEHQERVALLRKEFETFIQPVPEILETAAKQSKMYFDEVSQIRLKGNWYKGRTILVGDAAYCITLLSGQGASMAMTGAYLLAQKLIEFNGDPTRSYPIFEQELRPLVTSMQEKAIKNVASYLPSSRFSMWLRNLLAPILFTRPFIPFLIRQLGAVNFFEAKK</sequence>
<dbReference type="EMBL" id="AP026867">
    <property type="protein sequence ID" value="BDS09451.1"/>
    <property type="molecule type" value="Genomic_DNA"/>
</dbReference>
<keyword evidence="2" id="KW-0503">Monooxygenase</keyword>
<dbReference type="PRINTS" id="PR00420">
    <property type="entry name" value="RNGMNOXGNASE"/>
</dbReference>
<name>A0A915YAR3_9BACT</name>
<dbReference type="Gene3D" id="3.50.50.60">
    <property type="entry name" value="FAD/NAD(P)-binding domain"/>
    <property type="match status" value="1"/>
</dbReference>
<dbReference type="AlphaFoldDB" id="A0A915YAR3"/>